<dbReference type="InterPro" id="IPR011644">
    <property type="entry name" value="Heme_NO-bd"/>
</dbReference>
<dbReference type="PANTHER" id="PTHR45655:SF13">
    <property type="entry name" value="SOLUBLE GUANYLATE CYCLASE GCY-32-RELATED"/>
    <property type="match status" value="1"/>
</dbReference>
<dbReference type="InterPro" id="IPR024096">
    <property type="entry name" value="NO_sig/Golgi_transp_ligand-bd"/>
</dbReference>
<feature type="domain" description="Heme NO-binding" evidence="1">
    <location>
        <begin position="12"/>
        <end position="165"/>
    </location>
</feature>
<organism evidence="2 3">
    <name type="scientific">Pontibacter aydingkolensis</name>
    <dbReference type="NCBI Taxonomy" id="1911536"/>
    <lineage>
        <taxon>Bacteria</taxon>
        <taxon>Pseudomonadati</taxon>
        <taxon>Bacteroidota</taxon>
        <taxon>Cytophagia</taxon>
        <taxon>Cytophagales</taxon>
        <taxon>Hymenobacteraceae</taxon>
        <taxon>Pontibacter</taxon>
    </lineage>
</organism>
<evidence type="ECO:0000313" key="2">
    <source>
        <dbReference type="EMBL" id="MBW7466356.1"/>
    </source>
</evidence>
<dbReference type="Gene3D" id="3.90.1520.10">
    <property type="entry name" value="H-NOX domain"/>
    <property type="match status" value="1"/>
</dbReference>
<gene>
    <name evidence="2" type="ORF">K0O23_04690</name>
</gene>
<dbReference type="PANTHER" id="PTHR45655">
    <property type="entry name" value="GUANYLATE CYCLASE SOLUBLE SUBUNIT BETA-2"/>
    <property type="match status" value="1"/>
</dbReference>
<dbReference type="SUPFAM" id="SSF111126">
    <property type="entry name" value="Ligand-binding domain in the NO signalling and Golgi transport"/>
    <property type="match status" value="1"/>
</dbReference>
<dbReference type="RefSeq" id="WP_219876245.1">
    <property type="nucleotide sequence ID" value="NZ_JAHYXK010000003.1"/>
</dbReference>
<accession>A0ABS7CR84</accession>
<proteinExistence type="predicted"/>
<dbReference type="Pfam" id="PF07700">
    <property type="entry name" value="HNOB"/>
    <property type="match status" value="1"/>
</dbReference>
<comment type="caution">
    <text evidence="2">The sequence shown here is derived from an EMBL/GenBank/DDBJ whole genome shotgun (WGS) entry which is preliminary data.</text>
</comment>
<reference evidence="2 3" key="1">
    <citation type="journal article" date="2016" name="Int. J. Syst. Evol. Microbiol.">
        <title>Pontibacter aydingkolensis sp. nov., isolated from soil of a salt lake.</title>
        <authorList>
            <person name="Osman G."/>
            <person name="Zhang T."/>
            <person name="Lou K."/>
            <person name="Gao Y."/>
            <person name="Chang W."/>
            <person name="Lin Q."/>
            <person name="Yang H.M."/>
            <person name="Huo X.D."/>
            <person name="Wang N."/>
        </authorList>
    </citation>
    <scope>NUCLEOTIDE SEQUENCE [LARGE SCALE GENOMIC DNA]</scope>
    <source>
        <strain evidence="2 3">KACC 19255</strain>
    </source>
</reference>
<dbReference type="EMBL" id="JAHYXK010000003">
    <property type="protein sequence ID" value="MBW7466356.1"/>
    <property type="molecule type" value="Genomic_DNA"/>
</dbReference>
<protein>
    <submittedName>
        <fullName evidence="2">Heme NO-binding domain-containing protein</fullName>
    </submittedName>
</protein>
<evidence type="ECO:0000313" key="3">
    <source>
        <dbReference type="Proteomes" id="UP000813018"/>
    </source>
</evidence>
<name>A0ABS7CR84_9BACT</name>
<sequence>MDKPQKIDVMHGSLFVLLKRFVEYQHDYSTWVKLLGEAGVQHSTYQMQEMYPTQELFDIIESASKLTGISTYELMEKYGEFIVPDLMLVYTKYVKPEWRTYEMLLHTEEAMHEAVRKEDSRTTPPKLLITKVGSKQLIIDYYSKRKMAGVAVGIIKGIARYFNESDLVEITRVTPADQERVQIRVNFLP</sequence>
<keyword evidence="3" id="KW-1185">Reference proteome</keyword>
<dbReference type="Proteomes" id="UP000813018">
    <property type="component" value="Unassembled WGS sequence"/>
</dbReference>
<dbReference type="InterPro" id="IPR038158">
    <property type="entry name" value="H-NOX_domain_sf"/>
</dbReference>
<evidence type="ECO:0000259" key="1">
    <source>
        <dbReference type="Pfam" id="PF07700"/>
    </source>
</evidence>